<reference evidence="2 3" key="2">
    <citation type="submission" date="2018-11" db="EMBL/GenBank/DDBJ databases">
        <authorList>
            <consortium name="Pathogen Informatics"/>
        </authorList>
    </citation>
    <scope>NUCLEOTIDE SEQUENCE [LARGE SCALE GENOMIC DNA]</scope>
    <source>
        <strain evidence="2 3">MHpl1</strain>
    </source>
</reference>
<dbReference type="GO" id="GO:0016491">
    <property type="term" value="F:oxidoreductase activity"/>
    <property type="evidence" value="ECO:0007669"/>
    <property type="project" value="InterPro"/>
</dbReference>
<dbReference type="Proteomes" id="UP000268014">
    <property type="component" value="Unassembled WGS sequence"/>
</dbReference>
<dbReference type="OMA" id="NDKMICR"/>
<dbReference type="PANTHER" id="PTHR11732">
    <property type="entry name" value="ALDO/KETO REDUCTASE"/>
    <property type="match status" value="1"/>
</dbReference>
<dbReference type="CDD" id="cd19071">
    <property type="entry name" value="AKR_AKR1-5-like"/>
    <property type="match status" value="1"/>
</dbReference>
<gene>
    <name evidence="2" type="ORF">HPLM_LOCUS11006</name>
</gene>
<dbReference type="PRINTS" id="PR00069">
    <property type="entry name" value="ALDKETRDTASE"/>
</dbReference>
<dbReference type="AlphaFoldDB" id="A0A0N4WJ42"/>
<evidence type="ECO:0000313" key="2">
    <source>
        <dbReference type="EMBL" id="VDO41758.1"/>
    </source>
</evidence>
<dbReference type="Gene3D" id="3.20.20.100">
    <property type="entry name" value="NADP-dependent oxidoreductase domain"/>
    <property type="match status" value="2"/>
</dbReference>
<proteinExistence type="predicted"/>
<dbReference type="PROSITE" id="PS00798">
    <property type="entry name" value="ALDOKETO_REDUCTASE_1"/>
    <property type="match status" value="1"/>
</dbReference>
<reference evidence="4" key="1">
    <citation type="submission" date="2017-02" db="UniProtKB">
        <authorList>
            <consortium name="WormBaseParasite"/>
        </authorList>
    </citation>
    <scope>IDENTIFICATION</scope>
</reference>
<dbReference type="Pfam" id="PF00248">
    <property type="entry name" value="Aldo_ket_red"/>
    <property type="match status" value="2"/>
</dbReference>
<name>A0A0N4WJ42_HAEPC</name>
<dbReference type="InterPro" id="IPR018170">
    <property type="entry name" value="Aldo/ket_reductase_CS"/>
</dbReference>
<dbReference type="SUPFAM" id="SSF51430">
    <property type="entry name" value="NAD(P)-linked oxidoreductase"/>
    <property type="match status" value="1"/>
</dbReference>
<dbReference type="InterPro" id="IPR020471">
    <property type="entry name" value="AKR"/>
</dbReference>
<evidence type="ECO:0000259" key="1">
    <source>
        <dbReference type="Pfam" id="PF00248"/>
    </source>
</evidence>
<protein>
    <submittedName>
        <fullName evidence="4">Aldo_ket_red domain-containing protein</fullName>
    </submittedName>
</protein>
<dbReference type="InterPro" id="IPR036812">
    <property type="entry name" value="NAD(P)_OxRdtase_dom_sf"/>
</dbReference>
<sequence>MEHSVEKPNDKMICRFVTIDKTLQRSLPLPIDGGTSSPAEVKTAVKAAIEAGYRLIDTAAIYQNEEAIGEAIKELIQAGKITRDDLFITTKLWVTRLHPDDVEGALRESLGRLQMSYVNLYLIHAPTCFNILLRYVMNRNIAVIPKSVNPTRIIENFQVFDFTLTDEDMRLLDESVKQHRRLFIIDFMAGHPEDPFASERKQ</sequence>
<organism evidence="4">
    <name type="scientific">Haemonchus placei</name>
    <name type="common">Barber's pole worm</name>
    <dbReference type="NCBI Taxonomy" id="6290"/>
    <lineage>
        <taxon>Eukaryota</taxon>
        <taxon>Metazoa</taxon>
        <taxon>Ecdysozoa</taxon>
        <taxon>Nematoda</taxon>
        <taxon>Chromadorea</taxon>
        <taxon>Rhabditida</taxon>
        <taxon>Rhabditina</taxon>
        <taxon>Rhabditomorpha</taxon>
        <taxon>Strongyloidea</taxon>
        <taxon>Trichostrongylidae</taxon>
        <taxon>Haemonchus</taxon>
    </lineage>
</organism>
<feature type="domain" description="NADP-dependent oxidoreductase" evidence="1">
    <location>
        <begin position="131"/>
        <end position="175"/>
    </location>
</feature>
<dbReference type="WBParaSite" id="HPLM_0001101401-mRNA-1">
    <property type="protein sequence ID" value="HPLM_0001101401-mRNA-1"/>
    <property type="gene ID" value="HPLM_0001101401"/>
</dbReference>
<accession>A0A0N4WJ42</accession>
<feature type="domain" description="NADP-dependent oxidoreductase" evidence="1">
    <location>
        <begin position="34"/>
        <end position="127"/>
    </location>
</feature>
<dbReference type="InterPro" id="IPR023210">
    <property type="entry name" value="NADP_OxRdtase_dom"/>
</dbReference>
<dbReference type="PROSITE" id="PS00063">
    <property type="entry name" value="ALDOKETO_REDUCTASE_3"/>
    <property type="match status" value="1"/>
</dbReference>
<dbReference type="STRING" id="6290.A0A0N4WJ42"/>
<evidence type="ECO:0000313" key="4">
    <source>
        <dbReference type="WBParaSite" id="HPLM_0001101401-mRNA-1"/>
    </source>
</evidence>
<keyword evidence="3" id="KW-1185">Reference proteome</keyword>
<dbReference type="EMBL" id="UZAF01017447">
    <property type="protein sequence ID" value="VDO41758.1"/>
    <property type="molecule type" value="Genomic_DNA"/>
</dbReference>
<dbReference type="OrthoDB" id="416253at2759"/>
<evidence type="ECO:0000313" key="3">
    <source>
        <dbReference type="Proteomes" id="UP000268014"/>
    </source>
</evidence>